<accession>A0A7Z0HYH1</accession>
<reference evidence="1 2" key="1">
    <citation type="journal article" date="2000" name="Arch. Microbiol.">
        <title>Rhodobaca bogoriensis gen. nov. and sp. nov., an alkaliphilic purple nonsulfur bacterium from African Rift Valley soda lakes.</title>
        <authorList>
            <person name="Milford A.D."/>
            <person name="Achenbach L.A."/>
            <person name="Jung D.O."/>
            <person name="Madigan M.T."/>
        </authorList>
    </citation>
    <scope>NUCLEOTIDE SEQUENCE [LARGE SCALE GENOMIC DNA]</scope>
    <source>
        <strain evidence="1 2">2376</strain>
    </source>
</reference>
<dbReference type="EMBL" id="JACBXS010000009">
    <property type="protein sequence ID" value="NYS24600.1"/>
    <property type="molecule type" value="Genomic_DNA"/>
</dbReference>
<organism evidence="1 2">
    <name type="scientific">Rhabdonatronobacter sediminivivens</name>
    <dbReference type="NCBI Taxonomy" id="2743469"/>
    <lineage>
        <taxon>Bacteria</taxon>
        <taxon>Pseudomonadati</taxon>
        <taxon>Pseudomonadota</taxon>
        <taxon>Alphaproteobacteria</taxon>
        <taxon>Rhodobacterales</taxon>
        <taxon>Paracoccaceae</taxon>
        <taxon>Rhabdonatronobacter</taxon>
    </lineage>
</organism>
<sequence>MSVPEHQRDAHEATDAVLNHIDGLIAALDVIEEHIRFPDVQAPAAKAFFMLRPMLAEKMAELWKLRTAEWKAIRESRPEGDAPKVEGART</sequence>
<proteinExistence type="predicted"/>
<name>A0A7Z0HYH1_9RHOB</name>
<protein>
    <submittedName>
        <fullName evidence="1">Uncharacterized protein</fullName>
    </submittedName>
</protein>
<comment type="caution">
    <text evidence="1">The sequence shown here is derived from an EMBL/GenBank/DDBJ whole genome shotgun (WGS) entry which is preliminary data.</text>
</comment>
<evidence type="ECO:0000313" key="2">
    <source>
        <dbReference type="Proteomes" id="UP000529417"/>
    </source>
</evidence>
<dbReference type="AlphaFoldDB" id="A0A7Z0HYH1"/>
<gene>
    <name evidence="1" type="ORF">HUK65_06310</name>
</gene>
<evidence type="ECO:0000313" key="1">
    <source>
        <dbReference type="EMBL" id="NYS24600.1"/>
    </source>
</evidence>
<dbReference type="RefSeq" id="WP_179905305.1">
    <property type="nucleotide sequence ID" value="NZ_JACBXS010000009.1"/>
</dbReference>
<keyword evidence="2" id="KW-1185">Reference proteome</keyword>
<dbReference type="Proteomes" id="UP000529417">
    <property type="component" value="Unassembled WGS sequence"/>
</dbReference>